<dbReference type="PRINTS" id="PR00151">
    <property type="entry name" value="PORPHBDMNASE"/>
</dbReference>
<comment type="cofactor">
    <cofactor evidence="8">
        <name>dipyrromethane</name>
        <dbReference type="ChEBI" id="CHEBI:60342"/>
    </cofactor>
    <text evidence="8">Binds 1 dipyrromethane group covalently.</text>
</comment>
<dbReference type="NCBIfam" id="TIGR00212">
    <property type="entry name" value="hemC"/>
    <property type="match status" value="1"/>
</dbReference>
<dbReference type="Proteomes" id="UP000537126">
    <property type="component" value="Unassembled WGS sequence"/>
</dbReference>
<dbReference type="Pfam" id="PF01379">
    <property type="entry name" value="Porphobil_deam"/>
    <property type="match status" value="1"/>
</dbReference>
<evidence type="ECO:0000256" key="3">
    <source>
        <dbReference type="ARBA" id="ARBA00005638"/>
    </source>
</evidence>
<comment type="function">
    <text evidence="1 8">Tetrapolymerization of the monopyrrole PBG into the hydroxymethylbilane pre-uroporphyrinogen in several discrete steps.</text>
</comment>
<evidence type="ECO:0000313" key="12">
    <source>
        <dbReference type="Proteomes" id="UP000537126"/>
    </source>
</evidence>
<dbReference type="GO" id="GO:0006782">
    <property type="term" value="P:protoporphyrinogen IX biosynthetic process"/>
    <property type="evidence" value="ECO:0007669"/>
    <property type="project" value="UniProtKB-UniRule"/>
</dbReference>
<feature type="domain" description="Porphobilinogen deaminase N-terminal" evidence="9">
    <location>
        <begin position="5"/>
        <end position="203"/>
    </location>
</feature>
<comment type="subunit">
    <text evidence="4 8">Monomer.</text>
</comment>
<evidence type="ECO:0000256" key="6">
    <source>
        <dbReference type="ARBA" id="ARBA00023244"/>
    </source>
</evidence>
<dbReference type="InterPro" id="IPR036803">
    <property type="entry name" value="Porphobilinogen_deaminase_C_sf"/>
</dbReference>
<reference evidence="11 12" key="1">
    <citation type="submission" date="2020-03" db="EMBL/GenBank/DDBJ databases">
        <title>Genomic Encyclopedia of Type Strains, Phase IV (KMG-IV): sequencing the most valuable type-strain genomes for metagenomic binning, comparative biology and taxonomic classification.</title>
        <authorList>
            <person name="Goeker M."/>
        </authorList>
    </citation>
    <scope>NUCLEOTIDE SEQUENCE [LARGE SCALE GENOMIC DNA]</scope>
    <source>
        <strain evidence="11 12">DSM 5718</strain>
    </source>
</reference>
<dbReference type="HAMAP" id="MF_00260">
    <property type="entry name" value="Porphobil_deam"/>
    <property type="match status" value="1"/>
</dbReference>
<proteinExistence type="inferred from homology"/>
<evidence type="ECO:0000256" key="5">
    <source>
        <dbReference type="ARBA" id="ARBA00022679"/>
    </source>
</evidence>
<evidence type="ECO:0000259" key="10">
    <source>
        <dbReference type="Pfam" id="PF03900"/>
    </source>
</evidence>
<accession>A0A846MSG2</accession>
<dbReference type="SUPFAM" id="SSF54782">
    <property type="entry name" value="Porphobilinogen deaminase (hydroxymethylbilane synthase), C-terminal domain"/>
    <property type="match status" value="1"/>
</dbReference>
<evidence type="ECO:0000256" key="4">
    <source>
        <dbReference type="ARBA" id="ARBA00011245"/>
    </source>
</evidence>
<dbReference type="PANTHER" id="PTHR11557">
    <property type="entry name" value="PORPHOBILINOGEN DEAMINASE"/>
    <property type="match status" value="1"/>
</dbReference>
<name>A0A846MSG2_9BACT</name>
<dbReference type="PIRSF" id="PIRSF001438">
    <property type="entry name" value="4pyrrol_synth_OHMeBilane_synth"/>
    <property type="match status" value="1"/>
</dbReference>
<feature type="modified residue" description="S-(dipyrrolylmethanemethyl)cysteine" evidence="8">
    <location>
        <position position="239"/>
    </location>
</feature>
<comment type="pathway">
    <text evidence="2">Porphyrin-containing compound metabolism; protoporphyrin-IX biosynthesis; coproporphyrinogen-III from 5-aminolevulinate: step 2/4.</text>
</comment>
<dbReference type="InterPro" id="IPR000860">
    <property type="entry name" value="HemC"/>
</dbReference>
<comment type="similarity">
    <text evidence="3 8">Belongs to the HMBS family.</text>
</comment>
<organism evidence="11 12">
    <name type="scientific">Thermonema lapsum</name>
    <dbReference type="NCBI Taxonomy" id="28195"/>
    <lineage>
        <taxon>Bacteria</taxon>
        <taxon>Pseudomonadati</taxon>
        <taxon>Bacteroidota</taxon>
        <taxon>Cytophagia</taxon>
        <taxon>Cytophagales</taxon>
        <taxon>Thermonemataceae</taxon>
        <taxon>Thermonema</taxon>
    </lineage>
</organism>
<dbReference type="InterPro" id="IPR022417">
    <property type="entry name" value="Porphobilin_deaminase_N"/>
</dbReference>
<dbReference type="GO" id="GO:0005737">
    <property type="term" value="C:cytoplasm"/>
    <property type="evidence" value="ECO:0007669"/>
    <property type="project" value="UniProtKB-UniRule"/>
</dbReference>
<dbReference type="GO" id="GO:0004418">
    <property type="term" value="F:hydroxymethylbilane synthase activity"/>
    <property type="evidence" value="ECO:0007669"/>
    <property type="project" value="UniProtKB-UniRule"/>
</dbReference>
<sequence length="306" mass="33730">MGNTIRIGTRRSQLALWQAEHVAELLRQKGLQAELVAIETKGDKILDRSLSKIGSKGVFTEELEAMLRSGEVHIAVHSAKDVPSALPNDLELIAFSERESAYDVLVSRNTTLSLQKPLRVGTSSTRRRALIRRYYPHWEVVEVRGNLQTRLRKMDEGLCDALLLAYAGVHRMGYDPFIVHRFDIEQFTPAVGQGSLAIEAHKELAPALRRAVVEAVNHPLTAACLLAERAFLARLQGGCSVPVFGHAFYKDGQMKLLGGVMSLDGKQAIQDSIMVHETPEAAGRQLAERLLQAGAGDILKEIKAQL</sequence>
<dbReference type="AlphaFoldDB" id="A0A846MSG2"/>
<evidence type="ECO:0000256" key="1">
    <source>
        <dbReference type="ARBA" id="ARBA00002869"/>
    </source>
</evidence>
<dbReference type="RefSeq" id="WP_166920585.1">
    <property type="nucleotide sequence ID" value="NZ_JAASRN010000004.1"/>
</dbReference>
<dbReference type="SUPFAM" id="SSF53850">
    <property type="entry name" value="Periplasmic binding protein-like II"/>
    <property type="match status" value="1"/>
</dbReference>
<keyword evidence="12" id="KW-1185">Reference proteome</keyword>
<feature type="domain" description="Porphobilinogen deaminase C-terminal" evidence="10">
    <location>
        <begin position="223"/>
        <end position="292"/>
    </location>
</feature>
<comment type="miscellaneous">
    <text evidence="8">The porphobilinogen subunits are added to the dipyrromethane group.</text>
</comment>
<evidence type="ECO:0000256" key="2">
    <source>
        <dbReference type="ARBA" id="ARBA00004735"/>
    </source>
</evidence>
<keyword evidence="6 8" id="KW-0627">Porphyrin biosynthesis</keyword>
<dbReference type="Gene3D" id="3.30.160.40">
    <property type="entry name" value="Porphobilinogen deaminase, C-terminal domain"/>
    <property type="match status" value="1"/>
</dbReference>
<dbReference type="EC" id="2.5.1.61" evidence="8"/>
<dbReference type="InterPro" id="IPR022418">
    <property type="entry name" value="Porphobilinogen_deaminase_C"/>
</dbReference>
<dbReference type="Pfam" id="PF03900">
    <property type="entry name" value="Porphobil_deamC"/>
    <property type="match status" value="1"/>
</dbReference>
<dbReference type="FunFam" id="3.40.190.10:FF:000005">
    <property type="entry name" value="Porphobilinogen deaminase"/>
    <property type="match status" value="1"/>
</dbReference>
<gene>
    <name evidence="8" type="primary">hemC</name>
    <name evidence="11" type="ORF">FHS56_002157</name>
</gene>
<evidence type="ECO:0000256" key="8">
    <source>
        <dbReference type="HAMAP-Rule" id="MF_00260"/>
    </source>
</evidence>
<evidence type="ECO:0000259" key="9">
    <source>
        <dbReference type="Pfam" id="PF01379"/>
    </source>
</evidence>
<protein>
    <recommendedName>
        <fullName evidence="8">Porphobilinogen deaminase</fullName>
        <shortName evidence="8">PBG</shortName>
        <ecNumber evidence="8">2.5.1.61</ecNumber>
    </recommendedName>
    <alternativeName>
        <fullName evidence="8">Hydroxymethylbilane synthase</fullName>
        <shortName evidence="8">HMBS</shortName>
    </alternativeName>
    <alternativeName>
        <fullName evidence="8">Pre-uroporphyrinogen synthase</fullName>
    </alternativeName>
</protein>
<keyword evidence="5 8" id="KW-0808">Transferase</keyword>
<comment type="caution">
    <text evidence="11">The sequence shown here is derived from an EMBL/GenBank/DDBJ whole genome shotgun (WGS) entry which is preliminary data.</text>
</comment>
<comment type="catalytic activity">
    <reaction evidence="7 8">
        <text>4 porphobilinogen + H2O = hydroxymethylbilane + 4 NH4(+)</text>
        <dbReference type="Rhea" id="RHEA:13185"/>
        <dbReference type="ChEBI" id="CHEBI:15377"/>
        <dbReference type="ChEBI" id="CHEBI:28938"/>
        <dbReference type="ChEBI" id="CHEBI:57845"/>
        <dbReference type="ChEBI" id="CHEBI:58126"/>
        <dbReference type="EC" id="2.5.1.61"/>
    </reaction>
</comment>
<dbReference type="Gene3D" id="3.40.190.10">
    <property type="entry name" value="Periplasmic binding protein-like II"/>
    <property type="match status" value="2"/>
</dbReference>
<evidence type="ECO:0000256" key="7">
    <source>
        <dbReference type="ARBA" id="ARBA00048169"/>
    </source>
</evidence>
<evidence type="ECO:0000313" key="11">
    <source>
        <dbReference type="EMBL" id="NIK74628.1"/>
    </source>
</evidence>
<dbReference type="PANTHER" id="PTHR11557:SF0">
    <property type="entry name" value="PORPHOBILINOGEN DEAMINASE"/>
    <property type="match status" value="1"/>
</dbReference>
<dbReference type="EMBL" id="JAASRN010000004">
    <property type="protein sequence ID" value="NIK74628.1"/>
    <property type="molecule type" value="Genomic_DNA"/>
</dbReference>